<sequence>MLVVDLMHEFELGVWKALLLQLIRILHAVGPSAVQEFNERFRQISTFGASTIRRFAHNVSDLKKLAARDFEDILQCCIPCFEGLLPEPHDQFVSDLLYLSAYWHSLAKLRAQTDTSLTVLDNVTVHLANALRHFADVTCAAFDTVETDGEYQVRCRAENRRRAKSGTSQGPSSGASAGGKQKKTFNLDTYKLHSLGDYVPTIRGFGTTDSYSTQLGETEHRVVKRRYGKTNFRNIEDQFVKMDVLETIHERMYEELEETLTNQVKLAEESESIPASAPRPRSSKRGPKNEQRPYVIAADQGKSTQIWLTEWLRAEAQRSDPAYTDFEAKLKTHLLQRYCGDGTHDLREIEIHNDTIYRHQTIAVNYISYDVRRERDLVHVKTPTNAHCDVMMRAQAVEADTSVRRHPYRYARVHGVYHANVFLPGNTRPQRTEFLFVRWFRVDTTQQGGPRTKRLDRVSFVDVRLGPAFGFLDPADIVRACHLLPAFAKGKTRDLLSVASQLQDFTDGQDWNYYYVSRFVDRDMMQRYLGWGIGHLNPPDFPHEAHDIVSTD</sequence>
<feature type="non-terminal residue" evidence="1">
    <location>
        <position position="552"/>
    </location>
</feature>
<evidence type="ECO:0000313" key="1">
    <source>
        <dbReference type="EMBL" id="KAI0028967.1"/>
    </source>
</evidence>
<evidence type="ECO:0000313" key="2">
    <source>
        <dbReference type="Proteomes" id="UP000814128"/>
    </source>
</evidence>
<comment type="caution">
    <text evidence="1">The sequence shown here is derived from an EMBL/GenBank/DDBJ whole genome shotgun (WGS) entry which is preliminary data.</text>
</comment>
<organism evidence="1 2">
    <name type="scientific">Vararia minispora EC-137</name>
    <dbReference type="NCBI Taxonomy" id="1314806"/>
    <lineage>
        <taxon>Eukaryota</taxon>
        <taxon>Fungi</taxon>
        <taxon>Dikarya</taxon>
        <taxon>Basidiomycota</taxon>
        <taxon>Agaricomycotina</taxon>
        <taxon>Agaricomycetes</taxon>
        <taxon>Russulales</taxon>
        <taxon>Lachnocladiaceae</taxon>
        <taxon>Vararia</taxon>
    </lineage>
</organism>
<proteinExistence type="predicted"/>
<reference evidence="1" key="1">
    <citation type="submission" date="2021-02" db="EMBL/GenBank/DDBJ databases">
        <authorList>
            <consortium name="DOE Joint Genome Institute"/>
            <person name="Ahrendt S."/>
            <person name="Looney B.P."/>
            <person name="Miyauchi S."/>
            <person name="Morin E."/>
            <person name="Drula E."/>
            <person name="Courty P.E."/>
            <person name="Chicoki N."/>
            <person name="Fauchery L."/>
            <person name="Kohler A."/>
            <person name="Kuo A."/>
            <person name="Labutti K."/>
            <person name="Pangilinan J."/>
            <person name="Lipzen A."/>
            <person name="Riley R."/>
            <person name="Andreopoulos W."/>
            <person name="He G."/>
            <person name="Johnson J."/>
            <person name="Barry K.W."/>
            <person name="Grigoriev I.V."/>
            <person name="Nagy L."/>
            <person name="Hibbett D."/>
            <person name="Henrissat B."/>
            <person name="Matheny P.B."/>
            <person name="Labbe J."/>
            <person name="Martin F."/>
        </authorList>
    </citation>
    <scope>NUCLEOTIDE SEQUENCE</scope>
    <source>
        <strain evidence="1">EC-137</strain>
    </source>
</reference>
<name>A0ACB8QBA0_9AGAM</name>
<dbReference type="Proteomes" id="UP000814128">
    <property type="component" value="Unassembled WGS sequence"/>
</dbReference>
<reference evidence="1" key="2">
    <citation type="journal article" date="2022" name="New Phytol.">
        <title>Evolutionary transition to the ectomycorrhizal habit in the genomes of a hyperdiverse lineage of mushroom-forming fungi.</title>
        <authorList>
            <person name="Looney B."/>
            <person name="Miyauchi S."/>
            <person name="Morin E."/>
            <person name="Drula E."/>
            <person name="Courty P.E."/>
            <person name="Kohler A."/>
            <person name="Kuo A."/>
            <person name="LaButti K."/>
            <person name="Pangilinan J."/>
            <person name="Lipzen A."/>
            <person name="Riley R."/>
            <person name="Andreopoulos W."/>
            <person name="He G."/>
            <person name="Johnson J."/>
            <person name="Nolan M."/>
            <person name="Tritt A."/>
            <person name="Barry K.W."/>
            <person name="Grigoriev I.V."/>
            <person name="Nagy L.G."/>
            <person name="Hibbett D."/>
            <person name="Henrissat B."/>
            <person name="Matheny P.B."/>
            <person name="Labbe J."/>
            <person name="Martin F.M."/>
        </authorList>
    </citation>
    <scope>NUCLEOTIDE SEQUENCE</scope>
    <source>
        <strain evidence="1">EC-137</strain>
    </source>
</reference>
<keyword evidence="2" id="KW-1185">Reference proteome</keyword>
<gene>
    <name evidence="1" type="ORF">K488DRAFT_7820</name>
</gene>
<accession>A0ACB8QBA0</accession>
<protein>
    <submittedName>
        <fullName evidence="1">Uncharacterized protein</fullName>
    </submittedName>
</protein>
<dbReference type="EMBL" id="MU273710">
    <property type="protein sequence ID" value="KAI0028967.1"/>
    <property type="molecule type" value="Genomic_DNA"/>
</dbReference>